<evidence type="ECO:0000313" key="3">
    <source>
        <dbReference type="Proteomes" id="UP001479436"/>
    </source>
</evidence>
<dbReference type="InterPro" id="IPR012912">
    <property type="entry name" value="Plasmid_pRiA4b_Orf3-like"/>
</dbReference>
<organism evidence="2 3">
    <name type="scientific">Basidiobolus ranarum</name>
    <dbReference type="NCBI Taxonomy" id="34480"/>
    <lineage>
        <taxon>Eukaryota</taxon>
        <taxon>Fungi</taxon>
        <taxon>Fungi incertae sedis</taxon>
        <taxon>Zoopagomycota</taxon>
        <taxon>Entomophthoromycotina</taxon>
        <taxon>Basidiobolomycetes</taxon>
        <taxon>Basidiobolales</taxon>
        <taxon>Basidiobolaceae</taxon>
        <taxon>Basidiobolus</taxon>
    </lineage>
</organism>
<gene>
    <name evidence="2" type="ORF">K7432_014677</name>
</gene>
<evidence type="ECO:0000259" key="1">
    <source>
        <dbReference type="Pfam" id="PF07929"/>
    </source>
</evidence>
<feature type="domain" description="Plasmid pRiA4b Orf3-like" evidence="1">
    <location>
        <begin position="9"/>
        <end position="207"/>
    </location>
</feature>
<accession>A0ABR2WHA6</accession>
<keyword evidence="3" id="KW-1185">Reference proteome</keyword>
<evidence type="ECO:0000313" key="2">
    <source>
        <dbReference type="EMBL" id="KAK9760873.1"/>
    </source>
</evidence>
<dbReference type="Gene3D" id="3.10.290.30">
    <property type="entry name" value="MM3350-like"/>
    <property type="match status" value="1"/>
</dbReference>
<dbReference type="EMBL" id="JASJQH010001735">
    <property type="protein sequence ID" value="KAK9760873.1"/>
    <property type="molecule type" value="Genomic_DNA"/>
</dbReference>
<reference evidence="2 3" key="1">
    <citation type="submission" date="2023-04" db="EMBL/GenBank/DDBJ databases">
        <title>Genome of Basidiobolus ranarum AG-B5.</title>
        <authorList>
            <person name="Stajich J.E."/>
            <person name="Carter-House D."/>
            <person name="Gryganskyi A."/>
        </authorList>
    </citation>
    <scope>NUCLEOTIDE SEQUENCE [LARGE SCALE GENOMIC DNA]</scope>
    <source>
        <strain evidence="2 3">AG-B5</strain>
    </source>
</reference>
<proteinExistence type="predicted"/>
<sequence length="334" mass="38886">MTNSKDKFYVIRAALIRKSEQDIWRAVLVPSSFSLLQLHVVLQDLFGWKETKSSFHYFSHGPVDQTSNLENELTQHHHNYGKIPEVVYQTVYPEECDGWVKQIGPGTYIEHTHPHDPAPLFTVHHEMACISDELTTRVLRDERLYKVHHVFDVFPQLFYEFDYGLDLFPSFRLSLSYEETIVATPEDFSMDYYLFPVIIDGKGECPTPFEKQEPFQLNTMQRLLNNTHVAHKRGKIEKCYLCHRFEFDCPKSNVQCTQYTSEICCAYCICNPSLQSIQPCDEGLSSLAWEQGLSILNTERTRFLEAITNGDGFECHWTESDGRPCVFCHNINFR</sequence>
<dbReference type="SUPFAM" id="SSF159941">
    <property type="entry name" value="MM3350-like"/>
    <property type="match status" value="1"/>
</dbReference>
<protein>
    <recommendedName>
        <fullName evidence="1">Plasmid pRiA4b Orf3-like domain-containing protein</fullName>
    </recommendedName>
</protein>
<name>A0ABR2WHA6_9FUNG</name>
<dbReference type="Proteomes" id="UP001479436">
    <property type="component" value="Unassembled WGS sequence"/>
</dbReference>
<dbReference type="InterPro" id="IPR024047">
    <property type="entry name" value="MM3350-like_sf"/>
</dbReference>
<dbReference type="Pfam" id="PF07929">
    <property type="entry name" value="PRiA4_ORF3"/>
    <property type="match status" value="1"/>
</dbReference>
<comment type="caution">
    <text evidence="2">The sequence shown here is derived from an EMBL/GenBank/DDBJ whole genome shotgun (WGS) entry which is preliminary data.</text>
</comment>